<dbReference type="PRINTS" id="PR00040">
    <property type="entry name" value="HTHMERR"/>
</dbReference>
<dbReference type="RefSeq" id="WP_183772327.1">
    <property type="nucleotide sequence ID" value="NZ_JACIDK010000002.1"/>
</dbReference>
<proteinExistence type="predicted"/>
<protein>
    <submittedName>
        <fullName evidence="6">DNA-binding transcriptional MerR regulator</fullName>
    </submittedName>
</protein>
<accession>A0A840A2D1</accession>
<dbReference type="EMBL" id="JACIDK010000002">
    <property type="protein sequence ID" value="MBB3891467.1"/>
    <property type="molecule type" value="Genomic_DNA"/>
</dbReference>
<sequence>MSHLSIGALAKATDVKVTTIRFYEQIGLLPEPVRAPNDRRVYDDQTLQRLAFIKHARQLGFSVDAIRTLLKLADDPEQPCDQANALAAEQLAAVESKLARLEALRGELQRVVAAACHGHVSDCRVIEVLSNHELCESDHSEPEAATVA</sequence>
<keyword evidence="3" id="KW-0804">Transcription</keyword>
<keyword evidence="2 6" id="KW-0238">DNA-binding</keyword>
<dbReference type="PROSITE" id="PS00552">
    <property type="entry name" value="HTH_MERR_1"/>
    <property type="match status" value="1"/>
</dbReference>
<dbReference type="GO" id="GO:0003700">
    <property type="term" value="F:DNA-binding transcription factor activity"/>
    <property type="evidence" value="ECO:0007669"/>
    <property type="project" value="InterPro"/>
</dbReference>
<dbReference type="Proteomes" id="UP000530564">
    <property type="component" value="Unassembled WGS sequence"/>
</dbReference>
<reference evidence="6 7" key="1">
    <citation type="submission" date="2020-08" db="EMBL/GenBank/DDBJ databases">
        <title>Genomic Encyclopedia of Type Strains, Phase IV (KMG-IV): sequencing the most valuable type-strain genomes for metagenomic binning, comparative biology and taxonomic classification.</title>
        <authorList>
            <person name="Goeker M."/>
        </authorList>
    </citation>
    <scope>NUCLEOTIDE SEQUENCE [LARGE SCALE GENOMIC DNA]</scope>
    <source>
        <strain evidence="6 7">DSM 21793</strain>
    </source>
</reference>
<keyword evidence="1" id="KW-0805">Transcription regulation</keyword>
<evidence type="ECO:0000313" key="6">
    <source>
        <dbReference type="EMBL" id="MBB3891467.1"/>
    </source>
</evidence>
<dbReference type="PROSITE" id="PS50937">
    <property type="entry name" value="HTH_MERR_2"/>
    <property type="match status" value="1"/>
</dbReference>
<dbReference type="GO" id="GO:0003677">
    <property type="term" value="F:DNA binding"/>
    <property type="evidence" value="ECO:0007669"/>
    <property type="project" value="UniProtKB-KW"/>
</dbReference>
<feature type="domain" description="HTH merR-type" evidence="5">
    <location>
        <begin position="3"/>
        <end position="72"/>
    </location>
</feature>
<dbReference type="Pfam" id="PF09278">
    <property type="entry name" value="MerR-DNA-bind"/>
    <property type="match status" value="1"/>
</dbReference>
<comment type="caution">
    <text evidence="6">The sequence shown here is derived from an EMBL/GenBank/DDBJ whole genome shotgun (WGS) entry which is preliminary data.</text>
</comment>
<evidence type="ECO:0000256" key="3">
    <source>
        <dbReference type="ARBA" id="ARBA00023163"/>
    </source>
</evidence>
<dbReference type="PANTHER" id="PTHR30204:SF94">
    <property type="entry name" value="HEAVY METAL-DEPENDENT TRANSCRIPTIONAL REGULATOR HI_0293-RELATED"/>
    <property type="match status" value="1"/>
</dbReference>
<dbReference type="PANTHER" id="PTHR30204">
    <property type="entry name" value="REDOX-CYCLING DRUG-SENSING TRANSCRIPTIONAL ACTIVATOR SOXR"/>
    <property type="match status" value="1"/>
</dbReference>
<evidence type="ECO:0000256" key="4">
    <source>
        <dbReference type="SAM" id="Coils"/>
    </source>
</evidence>
<gene>
    <name evidence="6" type="ORF">GGQ61_002184</name>
</gene>
<dbReference type="InterPro" id="IPR000551">
    <property type="entry name" value="MerR-type_HTH_dom"/>
</dbReference>
<evidence type="ECO:0000256" key="1">
    <source>
        <dbReference type="ARBA" id="ARBA00023015"/>
    </source>
</evidence>
<organism evidence="6 7">
    <name type="scientific">Phenylobacterium haematophilum</name>
    <dbReference type="NCBI Taxonomy" id="98513"/>
    <lineage>
        <taxon>Bacteria</taxon>
        <taxon>Pseudomonadati</taxon>
        <taxon>Pseudomonadota</taxon>
        <taxon>Alphaproteobacteria</taxon>
        <taxon>Caulobacterales</taxon>
        <taxon>Caulobacteraceae</taxon>
        <taxon>Phenylobacterium</taxon>
    </lineage>
</organism>
<feature type="coiled-coil region" evidence="4">
    <location>
        <begin position="84"/>
        <end position="111"/>
    </location>
</feature>
<dbReference type="InterPro" id="IPR009061">
    <property type="entry name" value="DNA-bd_dom_put_sf"/>
</dbReference>
<dbReference type="InterPro" id="IPR047057">
    <property type="entry name" value="MerR_fam"/>
</dbReference>
<dbReference type="CDD" id="cd04785">
    <property type="entry name" value="HTH_CadR-PbrR-like"/>
    <property type="match status" value="1"/>
</dbReference>
<dbReference type="SMART" id="SM00422">
    <property type="entry name" value="HTH_MERR"/>
    <property type="match status" value="1"/>
</dbReference>
<evidence type="ECO:0000259" key="5">
    <source>
        <dbReference type="PROSITE" id="PS50937"/>
    </source>
</evidence>
<dbReference type="InterPro" id="IPR015358">
    <property type="entry name" value="Tscrpt_reg_MerR_DNA-bd"/>
</dbReference>
<dbReference type="AlphaFoldDB" id="A0A840A2D1"/>
<dbReference type="Pfam" id="PF00376">
    <property type="entry name" value="MerR"/>
    <property type="match status" value="1"/>
</dbReference>
<keyword evidence="4" id="KW-0175">Coiled coil</keyword>
<keyword evidence="7" id="KW-1185">Reference proteome</keyword>
<name>A0A840A2D1_9CAUL</name>
<dbReference type="SUPFAM" id="SSF46955">
    <property type="entry name" value="Putative DNA-binding domain"/>
    <property type="match status" value="1"/>
</dbReference>
<dbReference type="Gene3D" id="1.10.1660.10">
    <property type="match status" value="1"/>
</dbReference>
<evidence type="ECO:0000256" key="2">
    <source>
        <dbReference type="ARBA" id="ARBA00023125"/>
    </source>
</evidence>
<evidence type="ECO:0000313" key="7">
    <source>
        <dbReference type="Proteomes" id="UP000530564"/>
    </source>
</evidence>